<dbReference type="AlphaFoldDB" id="A0A0D2BY19"/>
<dbReference type="Proteomes" id="UP000054466">
    <property type="component" value="Unassembled WGS sequence"/>
</dbReference>
<dbReference type="EC" id="3.1.4.-" evidence="5"/>
<dbReference type="Gene3D" id="3.90.1140.10">
    <property type="entry name" value="Cyclic phosphodiesterase"/>
    <property type="match status" value="1"/>
</dbReference>
<proteinExistence type="inferred from homology"/>
<dbReference type="HOGENOM" id="CLU_050234_1_0_1"/>
<sequence>MVLVDYSDSSSEDEDQGTKKKSIKQGGGKRKAEHVEPDGRESSRAKLPPPPLPSSFHSLYATNVRSSTTDDPSLHAGRTRQVPHAVGNWPTHIYLEWYPSRCCLATLDAVIERARLALGSAREDSKINVHSFLHSELGAQLPLHISLSAPLVLKTEQREQFQTSLESKVRQGRIKPFTVHISGLDWVANHDKTRFFLVLKLMKPEDDELNRLLSICNAIARQFDLPRLYEERCDTPTGFQPRSTSKTIRQMTDKSNAFHISIAWILSEPDDQARQELVHLVDDKVRALKVSFPLLKLKIGNSVIDCLFATGCDGDK</sequence>
<dbReference type="RefSeq" id="XP_016243446.1">
    <property type="nucleotide sequence ID" value="XM_016398884.1"/>
</dbReference>
<dbReference type="Pfam" id="PF09749">
    <property type="entry name" value="HVSL"/>
    <property type="match status" value="1"/>
</dbReference>
<dbReference type="STRING" id="569365.A0A0D2BY19"/>
<evidence type="ECO:0000313" key="7">
    <source>
        <dbReference type="EMBL" id="KIW23230.1"/>
    </source>
</evidence>
<dbReference type="EMBL" id="KN847046">
    <property type="protein sequence ID" value="KIW23230.1"/>
    <property type="molecule type" value="Genomic_DNA"/>
</dbReference>
<dbReference type="GO" id="GO:0034477">
    <property type="term" value="P:U6 snRNA 3'-end processing"/>
    <property type="evidence" value="ECO:0007669"/>
    <property type="project" value="UniProtKB-UniRule"/>
</dbReference>
<dbReference type="GeneID" id="27350641"/>
<organism evidence="7 8">
    <name type="scientific">Cladophialophora immunda</name>
    <dbReference type="NCBI Taxonomy" id="569365"/>
    <lineage>
        <taxon>Eukaryota</taxon>
        <taxon>Fungi</taxon>
        <taxon>Dikarya</taxon>
        <taxon>Ascomycota</taxon>
        <taxon>Pezizomycotina</taxon>
        <taxon>Eurotiomycetes</taxon>
        <taxon>Chaetothyriomycetidae</taxon>
        <taxon>Chaetothyriales</taxon>
        <taxon>Herpotrichiellaceae</taxon>
        <taxon>Cladophialophora</taxon>
    </lineage>
</organism>
<reference evidence="7 8" key="1">
    <citation type="submission" date="2015-01" db="EMBL/GenBank/DDBJ databases">
        <title>The Genome Sequence of Cladophialophora immunda CBS83496.</title>
        <authorList>
            <consortium name="The Broad Institute Genomics Platform"/>
            <person name="Cuomo C."/>
            <person name="de Hoog S."/>
            <person name="Gorbushina A."/>
            <person name="Stielow B."/>
            <person name="Teixiera M."/>
            <person name="Abouelleil A."/>
            <person name="Chapman S.B."/>
            <person name="Priest M."/>
            <person name="Young S.K."/>
            <person name="Wortman J."/>
            <person name="Nusbaum C."/>
            <person name="Birren B."/>
        </authorList>
    </citation>
    <scope>NUCLEOTIDE SEQUENCE [LARGE SCALE GENOMIC DNA]</scope>
    <source>
        <strain evidence="7 8">CBS 83496</strain>
    </source>
</reference>
<dbReference type="GO" id="GO:0005634">
    <property type="term" value="C:nucleus"/>
    <property type="evidence" value="ECO:0007669"/>
    <property type="project" value="UniProtKB-SubCell"/>
</dbReference>
<evidence type="ECO:0000256" key="5">
    <source>
        <dbReference type="HAMAP-Rule" id="MF_03040"/>
    </source>
</evidence>
<feature type="active site" description="Proton donor/acceptor" evidence="5">
    <location>
        <position position="259"/>
    </location>
</feature>
<dbReference type="OrthoDB" id="49151at2759"/>
<accession>A0A0D2BY19</accession>
<comment type="function">
    <text evidence="5">Phosphodiesterase responsible for the U6 snRNA 3' end processing. Acts as an exoribonuclease (RNase) responsible for trimming the poly(U) tract of the last nucleotides in the pre-U6 snRNA molecule, leading to the formation of mature U6 snRNA.</text>
</comment>
<evidence type="ECO:0000256" key="4">
    <source>
        <dbReference type="ARBA" id="ARBA00023242"/>
    </source>
</evidence>
<keyword evidence="2 5" id="KW-0378">Hydrolase</keyword>
<evidence type="ECO:0000256" key="2">
    <source>
        <dbReference type="ARBA" id="ARBA00022801"/>
    </source>
</evidence>
<evidence type="ECO:0000256" key="3">
    <source>
        <dbReference type="ARBA" id="ARBA00023239"/>
    </source>
</evidence>
<comment type="similarity">
    <text evidence="5">Belongs to the 2H phosphoesterase superfamily. USB1 family.</text>
</comment>
<dbReference type="GO" id="GO:1990838">
    <property type="term" value="F:poly(U)-specific exoribonuclease activity, producing 3' uridine cyclic phosphate ends"/>
    <property type="evidence" value="ECO:0007669"/>
    <property type="project" value="UniProtKB-UniRule"/>
</dbReference>
<feature type="active site" description="Proton donor/acceptor" evidence="5">
    <location>
        <position position="144"/>
    </location>
</feature>
<dbReference type="VEuPathDB" id="FungiDB:PV07_11447"/>
<evidence type="ECO:0000313" key="8">
    <source>
        <dbReference type="Proteomes" id="UP000054466"/>
    </source>
</evidence>
<feature type="compositionally biased region" description="Basic residues" evidence="6">
    <location>
        <begin position="19"/>
        <end position="32"/>
    </location>
</feature>
<dbReference type="InterPro" id="IPR027521">
    <property type="entry name" value="Usb1"/>
</dbReference>
<evidence type="ECO:0000256" key="6">
    <source>
        <dbReference type="SAM" id="MobiDB-lite"/>
    </source>
</evidence>
<protein>
    <recommendedName>
        <fullName evidence="5">U6 snRNA phosphodiesterase</fullName>
        <ecNumber evidence="5">3.1.4.-</ecNumber>
    </recommendedName>
</protein>
<evidence type="ECO:0000256" key="1">
    <source>
        <dbReference type="ARBA" id="ARBA00022722"/>
    </source>
</evidence>
<keyword evidence="4 5" id="KW-0539">Nucleus</keyword>
<feature type="compositionally biased region" description="Basic and acidic residues" evidence="6">
    <location>
        <begin position="33"/>
        <end position="44"/>
    </location>
</feature>
<dbReference type="PANTHER" id="PTHR13522:SF3">
    <property type="entry name" value="U6 SNRNA PHOSPHODIESTERASE 1"/>
    <property type="match status" value="1"/>
</dbReference>
<feature type="region of interest" description="Disordered" evidence="6">
    <location>
        <begin position="1"/>
        <end position="58"/>
    </location>
</feature>
<gene>
    <name evidence="5" type="primary">USB1</name>
    <name evidence="7" type="ORF">PV07_11447</name>
</gene>
<dbReference type="HAMAP" id="MF_03040">
    <property type="entry name" value="USB1"/>
    <property type="match status" value="1"/>
</dbReference>
<keyword evidence="3" id="KW-0456">Lyase</keyword>
<keyword evidence="1 5" id="KW-0540">Nuclease</keyword>
<comment type="subcellular location">
    <subcellularLocation>
        <location evidence="5">Nucleus</location>
    </subcellularLocation>
</comment>
<dbReference type="PANTHER" id="PTHR13522">
    <property type="entry name" value="U6 SNRNA PHOSPHODIESTERASE 1"/>
    <property type="match status" value="1"/>
</dbReference>
<keyword evidence="8" id="KW-1185">Reference proteome</keyword>
<name>A0A0D2BY19_9EURO</name>
<dbReference type="GO" id="GO:0016829">
    <property type="term" value="F:lyase activity"/>
    <property type="evidence" value="ECO:0007669"/>
    <property type="project" value="UniProtKB-KW"/>
</dbReference>